<evidence type="ECO:0000256" key="2">
    <source>
        <dbReference type="ARBA" id="ARBA00023125"/>
    </source>
</evidence>
<dbReference type="GO" id="GO:0003677">
    <property type="term" value="F:DNA binding"/>
    <property type="evidence" value="ECO:0007669"/>
    <property type="project" value="UniProtKB-KW"/>
</dbReference>
<evidence type="ECO:0000313" key="4">
    <source>
        <dbReference type="EMBL" id="KAK9695804.1"/>
    </source>
</evidence>
<comment type="subcellular location">
    <subcellularLocation>
        <location evidence="1">Nucleus</location>
    </subcellularLocation>
</comment>
<dbReference type="PROSITE" id="PS51253">
    <property type="entry name" value="HTH_CENPB"/>
    <property type="match status" value="1"/>
</dbReference>
<evidence type="ECO:0000256" key="1">
    <source>
        <dbReference type="ARBA" id="ARBA00004123"/>
    </source>
</evidence>
<dbReference type="SMART" id="SM00674">
    <property type="entry name" value="CENPB"/>
    <property type="match status" value="1"/>
</dbReference>
<dbReference type="InterPro" id="IPR006600">
    <property type="entry name" value="HTH_CenpB_DNA-bd_dom"/>
</dbReference>
<comment type="caution">
    <text evidence="4">The sequence shown here is derived from an EMBL/GenBank/DDBJ whole genome shotgun (WGS) entry which is preliminary data.</text>
</comment>
<gene>
    <name evidence="4" type="ORF">QE152_g32332</name>
</gene>
<organism evidence="4 5">
    <name type="scientific">Popillia japonica</name>
    <name type="common">Japanese beetle</name>
    <dbReference type="NCBI Taxonomy" id="7064"/>
    <lineage>
        <taxon>Eukaryota</taxon>
        <taxon>Metazoa</taxon>
        <taxon>Ecdysozoa</taxon>
        <taxon>Arthropoda</taxon>
        <taxon>Hexapoda</taxon>
        <taxon>Insecta</taxon>
        <taxon>Pterygota</taxon>
        <taxon>Neoptera</taxon>
        <taxon>Endopterygota</taxon>
        <taxon>Coleoptera</taxon>
        <taxon>Polyphaga</taxon>
        <taxon>Scarabaeiformia</taxon>
        <taxon>Scarabaeidae</taxon>
        <taxon>Rutelinae</taxon>
        <taxon>Popillia</taxon>
    </lineage>
</organism>
<dbReference type="InterPro" id="IPR050863">
    <property type="entry name" value="CenT-Element_Derived"/>
</dbReference>
<name>A0AAW1IZE6_POPJA</name>
<dbReference type="EMBL" id="JASPKY010000470">
    <property type="protein sequence ID" value="KAK9695804.1"/>
    <property type="molecule type" value="Genomic_DNA"/>
</dbReference>
<feature type="domain" description="HTH CENPB-type" evidence="3">
    <location>
        <begin position="1"/>
        <end position="70"/>
    </location>
</feature>
<evidence type="ECO:0000259" key="3">
    <source>
        <dbReference type="PROSITE" id="PS51253"/>
    </source>
</evidence>
<reference evidence="4 5" key="1">
    <citation type="journal article" date="2024" name="BMC Genomics">
        <title>De novo assembly and annotation of Popillia japonica's genome with initial clues to its potential as an invasive pest.</title>
        <authorList>
            <person name="Cucini C."/>
            <person name="Boschi S."/>
            <person name="Funari R."/>
            <person name="Cardaioli E."/>
            <person name="Iannotti N."/>
            <person name="Marturano G."/>
            <person name="Paoli F."/>
            <person name="Bruttini M."/>
            <person name="Carapelli A."/>
            <person name="Frati F."/>
            <person name="Nardi F."/>
        </authorList>
    </citation>
    <scope>NUCLEOTIDE SEQUENCE [LARGE SCALE GENOMIC DNA]</scope>
    <source>
        <strain evidence="4">DMR45628</strain>
    </source>
</reference>
<dbReference type="SUPFAM" id="SSF46689">
    <property type="entry name" value="Homeodomain-like"/>
    <property type="match status" value="1"/>
</dbReference>
<dbReference type="PANTHER" id="PTHR19303">
    <property type="entry name" value="TRANSPOSON"/>
    <property type="match status" value="1"/>
</dbReference>
<keyword evidence="5" id="KW-1185">Reference proteome</keyword>
<dbReference type="Pfam" id="PF03221">
    <property type="entry name" value="HTH_Tnp_Tc5"/>
    <property type="match status" value="1"/>
</dbReference>
<dbReference type="AlphaFoldDB" id="A0AAW1IZE6"/>
<dbReference type="PANTHER" id="PTHR19303:SF73">
    <property type="entry name" value="PROTEIN PDC2"/>
    <property type="match status" value="1"/>
</dbReference>
<dbReference type="GO" id="GO:0005634">
    <property type="term" value="C:nucleus"/>
    <property type="evidence" value="ECO:0007669"/>
    <property type="project" value="UniProtKB-SubCell"/>
</dbReference>
<dbReference type="Proteomes" id="UP001458880">
    <property type="component" value="Unassembled WGS sequence"/>
</dbReference>
<accession>A0AAW1IZE6</accession>
<sequence length="122" mass="14246">MKIRKSSHQDIDTVLLKWFKSQRARSLPINGPLLKEKVEDFGKIMGKTHYKCSESWIQRFRNRNSIMAVKISGETASVSTVVVVDWLRTMWPEIRKGYEGHEIYNADETGLFFKITPDRTLK</sequence>
<dbReference type="Gene3D" id="1.10.10.60">
    <property type="entry name" value="Homeodomain-like"/>
    <property type="match status" value="1"/>
</dbReference>
<protein>
    <submittedName>
        <fullName evidence="4">Tc5 transposase DNA-binding domain</fullName>
    </submittedName>
</protein>
<keyword evidence="2 4" id="KW-0238">DNA-binding</keyword>
<proteinExistence type="predicted"/>
<evidence type="ECO:0000313" key="5">
    <source>
        <dbReference type="Proteomes" id="UP001458880"/>
    </source>
</evidence>
<dbReference type="InterPro" id="IPR009057">
    <property type="entry name" value="Homeodomain-like_sf"/>
</dbReference>